<dbReference type="AlphaFoldDB" id="A0A8T9Q0D5"/>
<feature type="transmembrane region" description="Helical" evidence="1">
    <location>
        <begin position="78"/>
        <end position="99"/>
    </location>
</feature>
<keyword evidence="1" id="KW-0812">Transmembrane</keyword>
<evidence type="ECO:0000313" key="2">
    <source>
        <dbReference type="EMBL" id="UOQ70894.1"/>
    </source>
</evidence>
<dbReference type="RefSeq" id="WP_244674307.1">
    <property type="nucleotide sequence ID" value="NZ_CP095046.1"/>
</dbReference>
<protein>
    <submittedName>
        <fullName evidence="2">Uncharacterized protein</fullName>
    </submittedName>
</protein>
<reference evidence="2" key="1">
    <citation type="submission" date="2022-04" db="EMBL/GenBank/DDBJ databases">
        <title>Hymenobacter sp. isolated from the air.</title>
        <authorList>
            <person name="Won M."/>
            <person name="Lee C.-M."/>
            <person name="Woen H.-Y."/>
            <person name="Kwon S.-W."/>
        </authorList>
    </citation>
    <scope>NUCLEOTIDE SEQUENCE</scope>
    <source>
        <strain evidence="2">5116S-3</strain>
    </source>
</reference>
<evidence type="ECO:0000256" key="1">
    <source>
        <dbReference type="SAM" id="Phobius"/>
    </source>
</evidence>
<organism evidence="2 3">
    <name type="scientific">Hymenobacter cellulosilyticus</name>
    <dbReference type="NCBI Taxonomy" id="2932248"/>
    <lineage>
        <taxon>Bacteria</taxon>
        <taxon>Pseudomonadati</taxon>
        <taxon>Bacteroidota</taxon>
        <taxon>Cytophagia</taxon>
        <taxon>Cytophagales</taxon>
        <taxon>Hymenobacteraceae</taxon>
        <taxon>Hymenobacter</taxon>
    </lineage>
</organism>
<dbReference type="Proteomes" id="UP000831796">
    <property type="component" value="Chromosome"/>
</dbReference>
<evidence type="ECO:0000313" key="3">
    <source>
        <dbReference type="Proteomes" id="UP000831796"/>
    </source>
</evidence>
<accession>A0A8T9Q0D5</accession>
<dbReference type="EMBL" id="CP095046">
    <property type="protein sequence ID" value="UOQ70894.1"/>
    <property type="molecule type" value="Genomic_DNA"/>
</dbReference>
<name>A0A8T9Q0D5_9BACT</name>
<proteinExistence type="predicted"/>
<keyword evidence="3" id="KW-1185">Reference proteome</keyword>
<keyword evidence="1" id="KW-0472">Membrane</keyword>
<keyword evidence="1" id="KW-1133">Transmembrane helix</keyword>
<gene>
    <name evidence="2" type="ORF">MUN79_19725</name>
</gene>
<dbReference type="KEGG" id="hcu:MUN79_19725"/>
<sequence length="111" mass="11739">MATYEHLFKAAAQLPPPSFAFDLTASVLAQLPQAQPRRPAFPWALSLVAFLVAVVVIVFLAVFGGALVQAFRSSSTELGAVLVAGAGLLAAGQALTMLARHRRQMSQLTFS</sequence>
<feature type="transmembrane region" description="Helical" evidence="1">
    <location>
        <begin position="43"/>
        <end position="66"/>
    </location>
</feature>